<name>A0A1A6G3Q7_NEOLE</name>
<comment type="caution">
    <text evidence="1">The sequence shown here is derived from an EMBL/GenBank/DDBJ whole genome shotgun (WGS) entry which is preliminary data.</text>
</comment>
<evidence type="ECO:0000313" key="1">
    <source>
        <dbReference type="EMBL" id="OBS60484.1"/>
    </source>
</evidence>
<proteinExistence type="predicted"/>
<dbReference type="EMBL" id="LZPO01107894">
    <property type="protein sequence ID" value="OBS60484.1"/>
    <property type="molecule type" value="Genomic_DNA"/>
</dbReference>
<reference evidence="1 2" key="1">
    <citation type="submission" date="2016-06" db="EMBL/GenBank/DDBJ databases">
        <title>The Draft Genome Sequence and Annotation of the Desert Woodrat Neotoma lepida.</title>
        <authorList>
            <person name="Campbell M."/>
            <person name="Oakeson K.F."/>
            <person name="Yandell M."/>
            <person name="Halpert J.R."/>
            <person name="Dearing D."/>
        </authorList>
    </citation>
    <scope>NUCLEOTIDE SEQUENCE [LARGE SCALE GENOMIC DNA]</scope>
    <source>
        <strain evidence="1">417</strain>
        <tissue evidence="1">Liver</tissue>
    </source>
</reference>
<evidence type="ECO:0008006" key="3">
    <source>
        <dbReference type="Google" id="ProtNLM"/>
    </source>
</evidence>
<dbReference type="AlphaFoldDB" id="A0A1A6G3Q7"/>
<dbReference type="STRING" id="56216.A0A1A6G3Q7"/>
<dbReference type="OrthoDB" id="1152826at2759"/>
<protein>
    <recommendedName>
        <fullName evidence="3">Glyceraldehyde 3-phosphate dehydrogenase catalytic domain-containing protein</fullName>
    </recommendedName>
</protein>
<sequence length="82" mass="8668">MMTPKVGKQASEGPLKGILGNSAAHSSTFDAGSGIVSNDNFMKFISWYDNMAVHLMACMTLRRTGEPGFVYCGPSGAYDVGS</sequence>
<dbReference type="Gene3D" id="3.30.360.10">
    <property type="entry name" value="Dihydrodipicolinate Reductase, domain 2"/>
    <property type="match status" value="1"/>
</dbReference>
<dbReference type="SUPFAM" id="SSF55347">
    <property type="entry name" value="Glyceraldehyde-3-phosphate dehydrogenase-like, C-terminal domain"/>
    <property type="match status" value="1"/>
</dbReference>
<accession>A0A1A6G3Q7</accession>
<organism evidence="1 2">
    <name type="scientific">Neotoma lepida</name>
    <name type="common">Desert woodrat</name>
    <dbReference type="NCBI Taxonomy" id="56216"/>
    <lineage>
        <taxon>Eukaryota</taxon>
        <taxon>Metazoa</taxon>
        <taxon>Chordata</taxon>
        <taxon>Craniata</taxon>
        <taxon>Vertebrata</taxon>
        <taxon>Euteleostomi</taxon>
        <taxon>Mammalia</taxon>
        <taxon>Eutheria</taxon>
        <taxon>Euarchontoglires</taxon>
        <taxon>Glires</taxon>
        <taxon>Rodentia</taxon>
        <taxon>Myomorpha</taxon>
        <taxon>Muroidea</taxon>
        <taxon>Cricetidae</taxon>
        <taxon>Neotominae</taxon>
        <taxon>Neotoma</taxon>
    </lineage>
</organism>
<evidence type="ECO:0000313" key="2">
    <source>
        <dbReference type="Proteomes" id="UP000092124"/>
    </source>
</evidence>
<gene>
    <name evidence="1" type="ORF">A6R68_08398</name>
</gene>
<dbReference type="Proteomes" id="UP000092124">
    <property type="component" value="Unassembled WGS sequence"/>
</dbReference>
<keyword evidence="2" id="KW-1185">Reference proteome</keyword>